<dbReference type="InterPro" id="IPR036709">
    <property type="entry name" value="Autotransporte_beta_dom_sf"/>
</dbReference>
<dbReference type="GO" id="GO:0019867">
    <property type="term" value="C:outer membrane"/>
    <property type="evidence" value="ECO:0007669"/>
    <property type="project" value="InterPro"/>
</dbReference>
<dbReference type="PROSITE" id="PS51208">
    <property type="entry name" value="AUTOTRANSPORTER"/>
    <property type="match status" value="1"/>
</dbReference>
<dbReference type="InterPro" id="IPR005546">
    <property type="entry name" value="Autotransporte_beta"/>
</dbReference>
<gene>
    <name evidence="3" type="ORF">EGJ28_20800</name>
</gene>
<sequence length="930" mass="97055">MLSSFRKSLLALAVTSSIMPVCAQTLVLTNSGLRINETTYDSLDITGTFEGAGEAVVLDRTKVTNDLLLDADINVESLEASGVDLLVDGPFGSELNIGGNLIQRGNVQAIGDGSVALIVDPANIGGSLVNEGTLSVQGGRYFDDGEYDNSRALHVMLSTIDGDLKNGITGKIIAEGDYASALSIGDSTEVGGQLINEGLIVASGLNSTALGVEGRNIRIDGYEIRNEEGATISATGTDSVGVRLTDLDRFGGVLLNNGTIEATGENARAIFVEGGYLFAIDSEGKIVATGEDSHGIVINETTFDGYNGVLDHPNDRHIRNSGLIQADDAAVLIGSFEIDDSIDFTGDYTGVKRLGIENLGHIVSKDEAIDASLATGDVDLYWGIVDPNDDDIDDHNEASTITGNLIGLSNIEIRQNALFTGTDITVDGANIVMKSDGWVNVGSSSDNLPGNLELGLPHTVLDGNLYVAGNSSLTLNLSKETNADQAVLSITKTAEFSDGAQIKLAAKGSDFRADGVTYTLVEAGSVENEGLKVVSSSSLLNVDTYAVEGNRIVSKVTAKGTDQVAEVIRQSGANGNGQAAGSKFYSEVFQTLAVSGSDPVAQAFLAASADPEALKRLSEQLAPEINGGATQAALSGQSLVSGVAAGRTSGARGMSSGDSFQQTGVWVQSLYSDASQDLRDGVAGYSAHSRGIALGADGKLNDQLTLGLAYSFLNTDVNGDGGNKTEVDGHAFTMYGGYELGNYFVDASLTYGLSDNSSKRRIADTTAKGDYDSELLGLNLMGGYGFQLDNGLLIEPRLAARYSNVKMDGYSEQGSSASLKVGAQRYEVAELGAGFRLASSFVAGQGTLEPQAKLMAYHDFAGDRASSTSTFVLGSTPFVTTGAKPVRNSYEAGVGVDYRLGAVTLGLSYDYVGKTGFDADTVQAKLRYDF</sequence>
<proteinExistence type="predicted"/>
<evidence type="ECO:0000259" key="2">
    <source>
        <dbReference type="PROSITE" id="PS51208"/>
    </source>
</evidence>
<dbReference type="SMART" id="SM00869">
    <property type="entry name" value="Autotransporter"/>
    <property type="match status" value="1"/>
</dbReference>
<reference evidence="3 4" key="1">
    <citation type="submission" date="2018-10" db="EMBL/GenBank/DDBJ databases">
        <title>Transmission dynamics of multidrug resistant bacteria on intensive care unit surfaces.</title>
        <authorList>
            <person name="D'Souza A.W."/>
            <person name="Potter R.F."/>
            <person name="Wallace M."/>
            <person name="Shupe A."/>
            <person name="Patel S."/>
            <person name="Sun S."/>
            <person name="Gul D."/>
            <person name="Kwon J.H."/>
            <person name="Andleeb S."/>
            <person name="Burnham C.-A.D."/>
            <person name="Dantas G."/>
        </authorList>
    </citation>
    <scope>NUCLEOTIDE SEQUENCE [LARGE SCALE GENOMIC DNA]</scope>
    <source>
        <strain evidence="3 4">PX_177</strain>
    </source>
</reference>
<protein>
    <submittedName>
        <fullName evidence="3">Autotransporter outer membrane beta-barrel domain-containing protein</fullName>
    </submittedName>
</protein>
<organism evidence="3 4">
    <name type="scientific">Stutzerimonas xanthomarina</name>
    <dbReference type="NCBI Taxonomy" id="271420"/>
    <lineage>
        <taxon>Bacteria</taxon>
        <taxon>Pseudomonadati</taxon>
        <taxon>Pseudomonadota</taxon>
        <taxon>Gammaproteobacteria</taxon>
        <taxon>Pseudomonadales</taxon>
        <taxon>Pseudomonadaceae</taxon>
        <taxon>Stutzerimonas</taxon>
    </lineage>
</organism>
<dbReference type="RefSeq" id="WP_125940267.1">
    <property type="nucleotide sequence ID" value="NZ_RHQL01000017.1"/>
</dbReference>
<feature type="signal peptide" evidence="1">
    <location>
        <begin position="1"/>
        <end position="23"/>
    </location>
</feature>
<name>A0A3R8TXQ0_9GAMM</name>
<evidence type="ECO:0000313" key="4">
    <source>
        <dbReference type="Proteomes" id="UP000276506"/>
    </source>
</evidence>
<accession>A0A3R8TXQ0</accession>
<evidence type="ECO:0000256" key="1">
    <source>
        <dbReference type="SAM" id="SignalP"/>
    </source>
</evidence>
<feature type="domain" description="Autotransporter" evidence="2">
    <location>
        <begin position="658"/>
        <end position="930"/>
    </location>
</feature>
<dbReference type="NCBIfam" id="TIGR01414">
    <property type="entry name" value="autotrans_barl"/>
    <property type="match status" value="1"/>
</dbReference>
<evidence type="ECO:0000313" key="3">
    <source>
        <dbReference type="EMBL" id="RRV05873.1"/>
    </source>
</evidence>
<keyword evidence="1" id="KW-0732">Signal</keyword>
<dbReference type="AlphaFoldDB" id="A0A3R8TXQ0"/>
<dbReference type="EMBL" id="RHQL01000017">
    <property type="protein sequence ID" value="RRV05873.1"/>
    <property type="molecule type" value="Genomic_DNA"/>
</dbReference>
<dbReference type="Gene3D" id="2.40.128.130">
    <property type="entry name" value="Autotransporter beta-domain"/>
    <property type="match status" value="1"/>
</dbReference>
<comment type="caution">
    <text evidence="3">The sequence shown here is derived from an EMBL/GenBank/DDBJ whole genome shotgun (WGS) entry which is preliminary data.</text>
</comment>
<dbReference type="InterPro" id="IPR006315">
    <property type="entry name" value="OM_autotransptr_brl_dom"/>
</dbReference>
<dbReference type="Proteomes" id="UP000276506">
    <property type="component" value="Unassembled WGS sequence"/>
</dbReference>
<feature type="chain" id="PRO_5018746236" evidence="1">
    <location>
        <begin position="24"/>
        <end position="930"/>
    </location>
</feature>
<dbReference type="Pfam" id="PF03797">
    <property type="entry name" value="Autotransporter"/>
    <property type="match status" value="1"/>
</dbReference>
<dbReference type="SUPFAM" id="SSF103515">
    <property type="entry name" value="Autotransporter"/>
    <property type="match status" value="1"/>
</dbReference>